<dbReference type="Proteomes" id="UP000324222">
    <property type="component" value="Unassembled WGS sequence"/>
</dbReference>
<keyword evidence="2" id="KW-1185">Reference proteome</keyword>
<sequence length="67" mass="7775">MTAYSQTLSSHHDHFSITETISRVLTCASVYIVEILNTIKPLTRFHIHSAYYLVILYSFRNLCRGLK</sequence>
<proteinExistence type="predicted"/>
<gene>
    <name evidence="1" type="ORF">E2C01_074339</name>
</gene>
<dbReference type="EMBL" id="VSRR010052113">
    <property type="protein sequence ID" value="MPC79793.1"/>
    <property type="molecule type" value="Genomic_DNA"/>
</dbReference>
<comment type="caution">
    <text evidence="1">The sequence shown here is derived from an EMBL/GenBank/DDBJ whole genome shotgun (WGS) entry which is preliminary data.</text>
</comment>
<evidence type="ECO:0000313" key="1">
    <source>
        <dbReference type="EMBL" id="MPC79793.1"/>
    </source>
</evidence>
<dbReference type="AlphaFoldDB" id="A0A5B7IBW5"/>
<evidence type="ECO:0000313" key="2">
    <source>
        <dbReference type="Proteomes" id="UP000324222"/>
    </source>
</evidence>
<protein>
    <submittedName>
        <fullName evidence="1">Uncharacterized protein</fullName>
    </submittedName>
</protein>
<reference evidence="1 2" key="1">
    <citation type="submission" date="2019-05" db="EMBL/GenBank/DDBJ databases">
        <title>Another draft genome of Portunus trituberculatus and its Hox gene families provides insights of decapod evolution.</title>
        <authorList>
            <person name="Jeong J.-H."/>
            <person name="Song I."/>
            <person name="Kim S."/>
            <person name="Choi T."/>
            <person name="Kim D."/>
            <person name="Ryu S."/>
            <person name="Kim W."/>
        </authorList>
    </citation>
    <scope>NUCLEOTIDE SEQUENCE [LARGE SCALE GENOMIC DNA]</scope>
    <source>
        <tissue evidence="1">Muscle</tissue>
    </source>
</reference>
<accession>A0A5B7IBW5</accession>
<name>A0A5B7IBW5_PORTR</name>
<organism evidence="1 2">
    <name type="scientific">Portunus trituberculatus</name>
    <name type="common">Swimming crab</name>
    <name type="synonym">Neptunus trituberculatus</name>
    <dbReference type="NCBI Taxonomy" id="210409"/>
    <lineage>
        <taxon>Eukaryota</taxon>
        <taxon>Metazoa</taxon>
        <taxon>Ecdysozoa</taxon>
        <taxon>Arthropoda</taxon>
        <taxon>Crustacea</taxon>
        <taxon>Multicrustacea</taxon>
        <taxon>Malacostraca</taxon>
        <taxon>Eumalacostraca</taxon>
        <taxon>Eucarida</taxon>
        <taxon>Decapoda</taxon>
        <taxon>Pleocyemata</taxon>
        <taxon>Brachyura</taxon>
        <taxon>Eubrachyura</taxon>
        <taxon>Portunoidea</taxon>
        <taxon>Portunidae</taxon>
        <taxon>Portuninae</taxon>
        <taxon>Portunus</taxon>
    </lineage>
</organism>